<sequence>MRPIPSTVRGFRIRIDLHDTEPLVWRRFDIAGDVTLAHLHDVVQIVMGWTDSHLHRFRTGSERFAPEFLTRFDVEVEGDEGILEDDVRLDQVVTREGDRLWYDYDFGDDWDHVLRVEEVLPEPPAHPACLAGRRACPPEDCGGTRGYGEIAAWVRSDHDPALLPENHETAENLLAWLPPGWHPDVFDLDGVNALLTASASLTALTGSTGTAPALDTELAAILADSRDSGPGSLLALLTSPSFSAPSTTQHTTTRSLEPTTPVPDPITPATTLRMTEPYRILIDTIGDGWDLTSAGRLKPALVRQIARHTGISDWWIGRLNREDHTLPVAHLRESARALGLLTVRKGRITVSRAGRRATADPQLLLAHIMKRLPLGRGEGDRTAGWVTLAAVGAEVPPQDWRATGAATLRRLGWEYEGGLHPDYVPATPTQDVIEFLAGEARHGKRPHGFDPEFVSAVAAAARRRIRSNEAPAS</sequence>
<dbReference type="InterPro" id="IPR024047">
    <property type="entry name" value="MM3350-like_sf"/>
</dbReference>
<evidence type="ECO:0000313" key="3">
    <source>
        <dbReference type="EMBL" id="GAA2003141.1"/>
    </source>
</evidence>
<dbReference type="EMBL" id="BAAANO010000009">
    <property type="protein sequence ID" value="GAA2003141.1"/>
    <property type="molecule type" value="Genomic_DNA"/>
</dbReference>
<dbReference type="InterPro" id="IPR012912">
    <property type="entry name" value="Plasmid_pRiA4b_Orf3-like"/>
</dbReference>
<evidence type="ECO:0000256" key="1">
    <source>
        <dbReference type="SAM" id="MobiDB-lite"/>
    </source>
</evidence>
<feature type="region of interest" description="Disordered" evidence="1">
    <location>
        <begin position="239"/>
        <end position="269"/>
    </location>
</feature>
<name>A0ABN2TA68_9MICO</name>
<evidence type="ECO:0000313" key="4">
    <source>
        <dbReference type="Proteomes" id="UP001500755"/>
    </source>
</evidence>
<accession>A0ABN2TA68</accession>
<comment type="caution">
    <text evidence="3">The sequence shown here is derived from an EMBL/GenBank/DDBJ whole genome shotgun (WGS) entry which is preliminary data.</text>
</comment>
<organism evidence="3 4">
    <name type="scientific">Brevibacterium samyangense</name>
    <dbReference type="NCBI Taxonomy" id="366888"/>
    <lineage>
        <taxon>Bacteria</taxon>
        <taxon>Bacillati</taxon>
        <taxon>Actinomycetota</taxon>
        <taxon>Actinomycetes</taxon>
        <taxon>Micrococcales</taxon>
        <taxon>Brevibacteriaceae</taxon>
        <taxon>Brevibacterium</taxon>
    </lineage>
</organism>
<dbReference type="RefSeq" id="WP_344307572.1">
    <property type="nucleotide sequence ID" value="NZ_BAAANO010000009.1"/>
</dbReference>
<keyword evidence="4" id="KW-1185">Reference proteome</keyword>
<reference evidence="3 4" key="1">
    <citation type="journal article" date="2019" name="Int. J. Syst. Evol. Microbiol.">
        <title>The Global Catalogue of Microorganisms (GCM) 10K type strain sequencing project: providing services to taxonomists for standard genome sequencing and annotation.</title>
        <authorList>
            <consortium name="The Broad Institute Genomics Platform"/>
            <consortium name="The Broad Institute Genome Sequencing Center for Infectious Disease"/>
            <person name="Wu L."/>
            <person name="Ma J."/>
        </authorList>
    </citation>
    <scope>NUCLEOTIDE SEQUENCE [LARGE SCALE GENOMIC DNA]</scope>
    <source>
        <strain evidence="3 4">JCM 14546</strain>
    </source>
</reference>
<feature type="compositionally biased region" description="Polar residues" evidence="1">
    <location>
        <begin position="239"/>
        <end position="258"/>
    </location>
</feature>
<dbReference type="PANTHER" id="PTHR41878:SF1">
    <property type="entry name" value="TNPR PROTEIN"/>
    <property type="match status" value="1"/>
</dbReference>
<feature type="domain" description="Plasmid pRiA4b Orf3-like" evidence="2">
    <location>
        <begin position="10"/>
        <end position="189"/>
    </location>
</feature>
<dbReference type="Pfam" id="PF07929">
    <property type="entry name" value="PRiA4_ORF3"/>
    <property type="match status" value="1"/>
</dbReference>
<evidence type="ECO:0000259" key="2">
    <source>
        <dbReference type="Pfam" id="PF07929"/>
    </source>
</evidence>
<proteinExistence type="predicted"/>
<dbReference type="SUPFAM" id="SSF159941">
    <property type="entry name" value="MM3350-like"/>
    <property type="match status" value="1"/>
</dbReference>
<dbReference type="Proteomes" id="UP001500755">
    <property type="component" value="Unassembled WGS sequence"/>
</dbReference>
<dbReference type="Gene3D" id="3.10.290.30">
    <property type="entry name" value="MM3350-like"/>
    <property type="match status" value="1"/>
</dbReference>
<dbReference type="PANTHER" id="PTHR41878">
    <property type="entry name" value="LEXA REPRESSOR-RELATED"/>
    <property type="match status" value="1"/>
</dbReference>
<gene>
    <name evidence="3" type="ORF">GCM10009755_10100</name>
</gene>
<protein>
    <recommendedName>
        <fullName evidence="2">Plasmid pRiA4b Orf3-like domain-containing protein</fullName>
    </recommendedName>
</protein>